<evidence type="ECO:0000313" key="5">
    <source>
        <dbReference type="Proteomes" id="UP000270924"/>
    </source>
</evidence>
<feature type="non-terminal residue" evidence="4">
    <location>
        <position position="118"/>
    </location>
</feature>
<feature type="transmembrane region" description="Helical" evidence="2">
    <location>
        <begin position="17"/>
        <end position="40"/>
    </location>
</feature>
<name>A0A3P7EBP7_WUCBA</name>
<dbReference type="Pfam" id="PF01484">
    <property type="entry name" value="Col_cuticle_N"/>
    <property type="match status" value="1"/>
</dbReference>
<dbReference type="OrthoDB" id="5870983at2759"/>
<dbReference type="Proteomes" id="UP000270924">
    <property type="component" value="Unassembled WGS sequence"/>
</dbReference>
<proteinExistence type="predicted"/>
<keyword evidence="2" id="KW-0472">Membrane</keyword>
<dbReference type="SMART" id="SM01088">
    <property type="entry name" value="Col_cuticle_N"/>
    <property type="match status" value="1"/>
</dbReference>
<evidence type="ECO:0000259" key="3">
    <source>
        <dbReference type="SMART" id="SM01088"/>
    </source>
</evidence>
<dbReference type="GO" id="GO:0042302">
    <property type="term" value="F:structural constituent of cuticle"/>
    <property type="evidence" value="ECO:0007669"/>
    <property type="project" value="InterPro"/>
</dbReference>
<protein>
    <recommendedName>
        <fullName evidence="3">Nematode cuticle collagen N-terminal domain-containing protein</fullName>
    </recommendedName>
</protein>
<reference evidence="4 5" key="1">
    <citation type="submission" date="2018-11" db="EMBL/GenBank/DDBJ databases">
        <authorList>
            <consortium name="Pathogen Informatics"/>
        </authorList>
    </citation>
    <scope>NUCLEOTIDE SEQUENCE [LARGE SCALE GENOMIC DNA]</scope>
</reference>
<keyword evidence="2" id="KW-1133">Transmembrane helix</keyword>
<sequence length="118" mass="13664">MIVIDDRRTEMENLKRISLFGMAVSTFSILTAVTIVPMVYNYVQHIESSLQSEVDFCKHRSNDLWEEYSAVCISNSEEIIIIKGRNKRGTHYQSVSKSINRPLSVQIRASELHSEEWQ</sequence>
<dbReference type="AlphaFoldDB" id="A0A3P7EBP7"/>
<dbReference type="EMBL" id="UYWW01005142">
    <property type="protein sequence ID" value="VDM13957.1"/>
    <property type="molecule type" value="Genomic_DNA"/>
</dbReference>
<keyword evidence="1" id="KW-0677">Repeat</keyword>
<evidence type="ECO:0000256" key="2">
    <source>
        <dbReference type="SAM" id="Phobius"/>
    </source>
</evidence>
<organism evidence="4 5">
    <name type="scientific">Wuchereria bancrofti</name>
    <dbReference type="NCBI Taxonomy" id="6293"/>
    <lineage>
        <taxon>Eukaryota</taxon>
        <taxon>Metazoa</taxon>
        <taxon>Ecdysozoa</taxon>
        <taxon>Nematoda</taxon>
        <taxon>Chromadorea</taxon>
        <taxon>Rhabditida</taxon>
        <taxon>Spirurina</taxon>
        <taxon>Spiruromorpha</taxon>
        <taxon>Filarioidea</taxon>
        <taxon>Onchocercidae</taxon>
        <taxon>Wuchereria</taxon>
    </lineage>
</organism>
<feature type="domain" description="Nematode cuticle collagen N-terminal" evidence="3">
    <location>
        <begin position="16"/>
        <end position="68"/>
    </location>
</feature>
<gene>
    <name evidence="4" type="ORF">WBA_LOCUS7343</name>
</gene>
<dbReference type="InParanoid" id="A0A3P7EBP7"/>
<evidence type="ECO:0000256" key="1">
    <source>
        <dbReference type="ARBA" id="ARBA00022737"/>
    </source>
</evidence>
<keyword evidence="5" id="KW-1185">Reference proteome</keyword>
<dbReference type="InterPro" id="IPR002486">
    <property type="entry name" value="Col_cuticle_N"/>
</dbReference>
<accession>A0A3P7EBP7</accession>
<evidence type="ECO:0000313" key="4">
    <source>
        <dbReference type="EMBL" id="VDM13957.1"/>
    </source>
</evidence>
<keyword evidence="2" id="KW-0812">Transmembrane</keyword>